<dbReference type="RefSeq" id="WP_138863399.1">
    <property type="nucleotide sequence ID" value="NZ_VCPC01000002.1"/>
</dbReference>
<comment type="caution">
    <text evidence="2">The sequence shown here is derived from an EMBL/GenBank/DDBJ whole genome shotgun (WGS) entry which is preliminary data.</text>
</comment>
<keyword evidence="3" id="KW-1185">Reference proteome</keyword>
<reference evidence="2 3" key="1">
    <citation type="submission" date="2019-05" db="EMBL/GenBank/DDBJ databases">
        <title>Marivita sp. nov. isolated from sea sediment.</title>
        <authorList>
            <person name="Kim W."/>
        </authorList>
    </citation>
    <scope>NUCLEOTIDE SEQUENCE [LARGE SCALE GENOMIC DNA]</scope>
    <source>
        <strain evidence="2 3">CAU 1492</strain>
    </source>
</reference>
<accession>A0ABY2XAC3</accession>
<dbReference type="Pfam" id="PF11003">
    <property type="entry name" value="DUF2842"/>
    <property type="match status" value="1"/>
</dbReference>
<sequence>MALSYKARRRWSLVILLIGLPLYIVVAVTVVSLLDRPSILVELAVYVGLGILWALPFKFIFKGVGREDPEAGKNDGAGR</sequence>
<dbReference type="InterPro" id="IPR021265">
    <property type="entry name" value="DUF2842"/>
</dbReference>
<keyword evidence="1" id="KW-1133">Transmembrane helix</keyword>
<proteinExistence type="predicted"/>
<keyword evidence="1" id="KW-0472">Membrane</keyword>
<dbReference type="Proteomes" id="UP001191082">
    <property type="component" value="Unassembled WGS sequence"/>
</dbReference>
<evidence type="ECO:0000313" key="3">
    <source>
        <dbReference type="Proteomes" id="UP001191082"/>
    </source>
</evidence>
<gene>
    <name evidence="2" type="ORF">FGK64_08550</name>
</gene>
<evidence type="ECO:0000313" key="2">
    <source>
        <dbReference type="EMBL" id="TMV12844.1"/>
    </source>
</evidence>
<keyword evidence="1" id="KW-0812">Transmembrane</keyword>
<feature type="transmembrane region" description="Helical" evidence="1">
    <location>
        <begin position="39"/>
        <end position="61"/>
    </location>
</feature>
<feature type="transmembrane region" description="Helical" evidence="1">
    <location>
        <begin position="12"/>
        <end position="33"/>
    </location>
</feature>
<organism evidence="2 3">
    <name type="scientific">Arenibacterium halophilum</name>
    <dbReference type="NCBI Taxonomy" id="2583821"/>
    <lineage>
        <taxon>Bacteria</taxon>
        <taxon>Pseudomonadati</taxon>
        <taxon>Pseudomonadota</taxon>
        <taxon>Alphaproteobacteria</taxon>
        <taxon>Rhodobacterales</taxon>
        <taxon>Paracoccaceae</taxon>
        <taxon>Arenibacterium</taxon>
    </lineage>
</organism>
<evidence type="ECO:0000256" key="1">
    <source>
        <dbReference type="SAM" id="Phobius"/>
    </source>
</evidence>
<protein>
    <submittedName>
        <fullName evidence="2">DUF2842 domain-containing protein</fullName>
    </submittedName>
</protein>
<name>A0ABY2XAC3_9RHOB</name>
<dbReference type="EMBL" id="VCPC01000002">
    <property type="protein sequence ID" value="TMV12844.1"/>
    <property type="molecule type" value="Genomic_DNA"/>
</dbReference>